<gene>
    <name evidence="2" type="ORF">AVEN_214411_1</name>
</gene>
<name>A0A4Y2PJ26_ARAVE</name>
<comment type="caution">
    <text evidence="2">The sequence shown here is derived from an EMBL/GenBank/DDBJ whole genome shotgun (WGS) entry which is preliminary data.</text>
</comment>
<proteinExistence type="predicted"/>
<reference evidence="2 3" key="1">
    <citation type="journal article" date="2019" name="Sci. Rep.">
        <title>Orb-weaving spider Araneus ventricosus genome elucidates the spidroin gene catalogue.</title>
        <authorList>
            <person name="Kono N."/>
            <person name="Nakamura H."/>
            <person name="Ohtoshi R."/>
            <person name="Moran D.A.P."/>
            <person name="Shinohara A."/>
            <person name="Yoshida Y."/>
            <person name="Fujiwara M."/>
            <person name="Mori M."/>
            <person name="Tomita M."/>
            <person name="Arakawa K."/>
        </authorList>
    </citation>
    <scope>NUCLEOTIDE SEQUENCE [LARGE SCALE GENOMIC DNA]</scope>
</reference>
<sequence>MPRESDLSNFPPSVGRVPVDSSLLEGQDDRCRWQRDKRTPVQEQRGPVTVTAICPLSIACNGIVPLGKNTAWRGRDEDQ</sequence>
<dbReference type="EMBL" id="BGPR01215426">
    <property type="protein sequence ID" value="GBN51119.1"/>
    <property type="molecule type" value="Genomic_DNA"/>
</dbReference>
<dbReference type="AlphaFoldDB" id="A0A4Y2PJ26"/>
<keyword evidence="3" id="KW-1185">Reference proteome</keyword>
<evidence type="ECO:0000256" key="1">
    <source>
        <dbReference type="SAM" id="MobiDB-lite"/>
    </source>
</evidence>
<protein>
    <submittedName>
        <fullName evidence="2">Uncharacterized protein</fullName>
    </submittedName>
</protein>
<feature type="compositionally biased region" description="Basic and acidic residues" evidence="1">
    <location>
        <begin position="27"/>
        <end position="40"/>
    </location>
</feature>
<organism evidence="2 3">
    <name type="scientific">Araneus ventricosus</name>
    <name type="common">Orbweaver spider</name>
    <name type="synonym">Epeira ventricosa</name>
    <dbReference type="NCBI Taxonomy" id="182803"/>
    <lineage>
        <taxon>Eukaryota</taxon>
        <taxon>Metazoa</taxon>
        <taxon>Ecdysozoa</taxon>
        <taxon>Arthropoda</taxon>
        <taxon>Chelicerata</taxon>
        <taxon>Arachnida</taxon>
        <taxon>Araneae</taxon>
        <taxon>Araneomorphae</taxon>
        <taxon>Entelegynae</taxon>
        <taxon>Araneoidea</taxon>
        <taxon>Araneidae</taxon>
        <taxon>Araneus</taxon>
    </lineage>
</organism>
<dbReference type="Proteomes" id="UP000499080">
    <property type="component" value="Unassembled WGS sequence"/>
</dbReference>
<accession>A0A4Y2PJ26</accession>
<evidence type="ECO:0000313" key="3">
    <source>
        <dbReference type="Proteomes" id="UP000499080"/>
    </source>
</evidence>
<evidence type="ECO:0000313" key="2">
    <source>
        <dbReference type="EMBL" id="GBN51119.1"/>
    </source>
</evidence>
<feature type="region of interest" description="Disordered" evidence="1">
    <location>
        <begin position="1"/>
        <end position="45"/>
    </location>
</feature>